<evidence type="ECO:0000313" key="2">
    <source>
        <dbReference type="EMBL" id="MDX8472986.1"/>
    </source>
</evidence>
<dbReference type="NCBIfam" id="TIGR02992">
    <property type="entry name" value="ectoine_eutC"/>
    <property type="match status" value="1"/>
</dbReference>
<dbReference type="InterPro" id="IPR014334">
    <property type="entry name" value="Ectoine_EutC"/>
</dbReference>
<dbReference type="PANTHER" id="PTHR13812">
    <property type="entry name" value="KETIMINE REDUCTASE MU-CRYSTALLIN"/>
    <property type="match status" value="1"/>
</dbReference>
<dbReference type="Gene3D" id="3.40.50.720">
    <property type="entry name" value="NAD(P)-binding Rossmann-like Domain"/>
    <property type="match status" value="1"/>
</dbReference>
<evidence type="ECO:0000313" key="3">
    <source>
        <dbReference type="Proteomes" id="UP001271780"/>
    </source>
</evidence>
<proteinExistence type="inferred from homology"/>
<name>A0ABU4XFI2_9HYPH</name>
<accession>A0ABU4XFI2</accession>
<dbReference type="NCBIfam" id="NF006141">
    <property type="entry name" value="PRK08291.1"/>
    <property type="match status" value="1"/>
</dbReference>
<keyword evidence="3" id="KW-1185">Reference proteome</keyword>
<dbReference type="Gene3D" id="3.30.1780.10">
    <property type="entry name" value="ornithine cyclodeaminase, domain 1"/>
    <property type="match status" value="1"/>
</dbReference>
<reference evidence="2 3" key="1">
    <citation type="submission" date="2023-08" db="EMBL/GenBank/DDBJ databases">
        <title>Implementing the SeqCode for naming new Mesorhizobium species isolated from Vachellia karroo root nodules.</title>
        <authorList>
            <person name="Van Lill M."/>
        </authorList>
    </citation>
    <scope>NUCLEOTIDE SEQUENCE [LARGE SCALE GENOMIC DNA]</scope>
    <source>
        <strain evidence="2 3">VK23A</strain>
    </source>
</reference>
<sequence>MSRMTILTEAELRKIVMLDLDAVACVENAFRALATLPVAMPPILRLDIPEHRGEVDVKSAYVPGIDGFAVKISSGFFDNPALGLPSGGGMMVLLSAKIGVVEALLLDNGYLTDIRTAAAGAVAAKHLSREDSSVAAIFGAGLQAGLQLEALRLVRPIDEARIWARDAAKAEATAGRLREKLGIMVRAEPDAANAAAGADIIVTTTPSTEPLIKAGFVSAGQHITAMGSDAEHKNEIAPAIIRMADLYVADSAKQTRRLGELHHAIDAGVMAADAVVTELGQIIAGKKHGRRSAGDITIADLTGTGVQDTAIATLARDRAGAAKAGTIFES</sequence>
<dbReference type="Pfam" id="PF02423">
    <property type="entry name" value="OCD_Mu_crystall"/>
    <property type="match status" value="1"/>
</dbReference>
<organism evidence="2 3">
    <name type="scientific">Mesorhizobium dulcispinae</name>
    <dbReference type="NCBI Taxonomy" id="3072316"/>
    <lineage>
        <taxon>Bacteria</taxon>
        <taxon>Pseudomonadati</taxon>
        <taxon>Pseudomonadota</taxon>
        <taxon>Alphaproteobacteria</taxon>
        <taxon>Hyphomicrobiales</taxon>
        <taxon>Phyllobacteriaceae</taxon>
        <taxon>Mesorhizobium</taxon>
    </lineage>
</organism>
<dbReference type="InterPro" id="IPR003462">
    <property type="entry name" value="ODC_Mu_crystall"/>
</dbReference>
<dbReference type="RefSeq" id="WP_320315710.1">
    <property type="nucleotide sequence ID" value="NZ_JAVIIX010000002.1"/>
</dbReference>
<protein>
    <submittedName>
        <fullName evidence="2">Cyclodeaminase</fullName>
    </submittedName>
</protein>
<dbReference type="PANTHER" id="PTHR13812:SF19">
    <property type="entry name" value="KETIMINE REDUCTASE MU-CRYSTALLIN"/>
    <property type="match status" value="1"/>
</dbReference>
<dbReference type="EMBL" id="JAVIIZ010000006">
    <property type="protein sequence ID" value="MDX8472986.1"/>
    <property type="molecule type" value="Genomic_DNA"/>
</dbReference>
<comment type="similarity">
    <text evidence="1">Belongs to the ornithine cyclodeaminase/mu-crystallin family.</text>
</comment>
<dbReference type="InterPro" id="IPR036291">
    <property type="entry name" value="NAD(P)-bd_dom_sf"/>
</dbReference>
<dbReference type="PIRSF" id="PIRSF001439">
    <property type="entry name" value="CryM"/>
    <property type="match status" value="1"/>
</dbReference>
<evidence type="ECO:0000256" key="1">
    <source>
        <dbReference type="ARBA" id="ARBA00008903"/>
    </source>
</evidence>
<comment type="caution">
    <text evidence="2">The sequence shown here is derived from an EMBL/GenBank/DDBJ whole genome shotgun (WGS) entry which is preliminary data.</text>
</comment>
<dbReference type="Proteomes" id="UP001271780">
    <property type="component" value="Unassembled WGS sequence"/>
</dbReference>
<dbReference type="SUPFAM" id="SSF51735">
    <property type="entry name" value="NAD(P)-binding Rossmann-fold domains"/>
    <property type="match status" value="1"/>
</dbReference>
<gene>
    <name evidence="2" type="ORF">RFM27_12975</name>
</gene>
<dbReference type="InterPro" id="IPR023401">
    <property type="entry name" value="ODC_N"/>
</dbReference>